<dbReference type="KEGG" id="smo:SELMODRAFT_412016"/>
<feature type="domain" description="C2H2-type" evidence="10">
    <location>
        <begin position="49"/>
        <end position="76"/>
    </location>
</feature>
<evidence type="ECO:0000259" key="10">
    <source>
        <dbReference type="PROSITE" id="PS50157"/>
    </source>
</evidence>
<accession>D8RJS5</accession>
<feature type="region of interest" description="Disordered" evidence="9">
    <location>
        <begin position="1"/>
        <end position="26"/>
    </location>
</feature>
<dbReference type="Pfam" id="PF13912">
    <property type="entry name" value="zf-C2H2_6"/>
    <property type="match status" value="1"/>
</dbReference>
<evidence type="ECO:0000313" key="11">
    <source>
        <dbReference type="EMBL" id="EFJ27767.1"/>
    </source>
</evidence>
<feature type="compositionally biased region" description="Polar residues" evidence="9">
    <location>
        <begin position="1"/>
        <end position="17"/>
    </location>
</feature>
<dbReference type="PROSITE" id="PS50157">
    <property type="entry name" value="ZINC_FINGER_C2H2_2"/>
    <property type="match status" value="1"/>
</dbReference>
<evidence type="ECO:0000256" key="2">
    <source>
        <dbReference type="ARBA" id="ARBA00022723"/>
    </source>
</evidence>
<dbReference type="HOGENOM" id="CLU_922561_0_0_1"/>
<evidence type="ECO:0000256" key="3">
    <source>
        <dbReference type="ARBA" id="ARBA00022771"/>
    </source>
</evidence>
<feature type="region of interest" description="Disordered" evidence="9">
    <location>
        <begin position="206"/>
        <end position="241"/>
    </location>
</feature>
<evidence type="ECO:0000256" key="7">
    <source>
        <dbReference type="ARBA" id="ARBA00023242"/>
    </source>
</evidence>
<keyword evidence="2" id="KW-0479">Metal-binding</keyword>
<keyword evidence="6" id="KW-0804">Transcription</keyword>
<dbReference type="GO" id="GO:0008270">
    <property type="term" value="F:zinc ion binding"/>
    <property type="evidence" value="ECO:0007669"/>
    <property type="project" value="UniProtKB-KW"/>
</dbReference>
<dbReference type="FunCoup" id="D8RJS5">
    <property type="interactions" value="131"/>
</dbReference>
<protein>
    <submittedName>
        <fullName evidence="11">EPF-type Cis2-His2 zinc finger transcription factor</fullName>
    </submittedName>
</protein>
<dbReference type="PANTHER" id="PTHR45801:SF107">
    <property type="entry name" value="TRANSCRIPTIONAL REGULATOR SUPERMAN-LIKE"/>
    <property type="match status" value="1"/>
</dbReference>
<keyword evidence="12" id="KW-1185">Reference proteome</keyword>
<dbReference type="InParanoid" id="D8RJS5"/>
<dbReference type="PANTHER" id="PTHR45801">
    <property type="entry name" value="OS07G0101800 PROTEIN"/>
    <property type="match status" value="1"/>
</dbReference>
<dbReference type="PROSITE" id="PS00028">
    <property type="entry name" value="ZINC_FINGER_C2H2_1"/>
    <property type="match status" value="1"/>
</dbReference>
<dbReference type="Gramene" id="EFJ27767">
    <property type="protein sequence ID" value="EFJ27767"/>
    <property type="gene ID" value="SELMODRAFT_412016"/>
</dbReference>
<dbReference type="EMBL" id="GL377581">
    <property type="protein sequence ID" value="EFJ27767.1"/>
    <property type="molecule type" value="Genomic_DNA"/>
</dbReference>
<comment type="subcellular location">
    <subcellularLocation>
        <location evidence="1">Nucleus</location>
    </subcellularLocation>
</comment>
<evidence type="ECO:0000256" key="9">
    <source>
        <dbReference type="SAM" id="MobiDB-lite"/>
    </source>
</evidence>
<proteinExistence type="predicted"/>
<dbReference type="GO" id="GO:0005634">
    <property type="term" value="C:nucleus"/>
    <property type="evidence" value="ECO:0007669"/>
    <property type="project" value="UniProtKB-SubCell"/>
</dbReference>
<keyword evidence="7" id="KW-0539">Nucleus</keyword>
<sequence length="302" mass="31292">MANWRASSARQQWNSRAPTAAAAEDDSWEVRAFAEDAASCSGQWPPRSYSCSFCAREFRTAQALGGHMNVHRRERAYANQLGLISKAASNSSSAGVAPVPVVPLGGVGAGSNNNPAGNAPSIPSSNDHSSASGAPSTPPALGFCWVYPYHHPLNRPPMHMHPDHAANFVYPQQMPAAAAAAAAIFSPHPVIAASTAAGPELSLSPPNVSLSTTNNSSSLSSSPSHNLASLNSSSGSDSSTGSLRKKLAVAVSFNQPSPDENGNVMMKCPDLSGMKLIVVDGEANALDLELRLGHSKSISEPS</sequence>
<dbReference type="InterPro" id="IPR013087">
    <property type="entry name" value="Znf_C2H2_type"/>
</dbReference>
<keyword evidence="5" id="KW-0805">Transcription regulation</keyword>
<evidence type="ECO:0000256" key="8">
    <source>
        <dbReference type="PROSITE-ProRule" id="PRU00042"/>
    </source>
</evidence>
<organism evidence="12">
    <name type="scientific">Selaginella moellendorffii</name>
    <name type="common">Spikemoss</name>
    <dbReference type="NCBI Taxonomy" id="88036"/>
    <lineage>
        <taxon>Eukaryota</taxon>
        <taxon>Viridiplantae</taxon>
        <taxon>Streptophyta</taxon>
        <taxon>Embryophyta</taxon>
        <taxon>Tracheophyta</taxon>
        <taxon>Lycopodiopsida</taxon>
        <taxon>Selaginellales</taxon>
        <taxon>Selaginellaceae</taxon>
        <taxon>Selaginella</taxon>
    </lineage>
</organism>
<evidence type="ECO:0000256" key="5">
    <source>
        <dbReference type="ARBA" id="ARBA00023015"/>
    </source>
</evidence>
<evidence type="ECO:0000256" key="4">
    <source>
        <dbReference type="ARBA" id="ARBA00022833"/>
    </source>
</evidence>
<keyword evidence="3 8" id="KW-0863">Zinc-finger</keyword>
<reference evidence="11 12" key="1">
    <citation type="journal article" date="2011" name="Science">
        <title>The Selaginella genome identifies genetic changes associated with the evolution of vascular plants.</title>
        <authorList>
            <person name="Banks J.A."/>
            <person name="Nishiyama T."/>
            <person name="Hasebe M."/>
            <person name="Bowman J.L."/>
            <person name="Gribskov M."/>
            <person name="dePamphilis C."/>
            <person name="Albert V.A."/>
            <person name="Aono N."/>
            <person name="Aoyama T."/>
            <person name="Ambrose B.A."/>
            <person name="Ashton N.W."/>
            <person name="Axtell M.J."/>
            <person name="Barker E."/>
            <person name="Barker M.S."/>
            <person name="Bennetzen J.L."/>
            <person name="Bonawitz N.D."/>
            <person name="Chapple C."/>
            <person name="Cheng C."/>
            <person name="Correa L.G."/>
            <person name="Dacre M."/>
            <person name="DeBarry J."/>
            <person name="Dreyer I."/>
            <person name="Elias M."/>
            <person name="Engstrom E.M."/>
            <person name="Estelle M."/>
            <person name="Feng L."/>
            <person name="Finet C."/>
            <person name="Floyd S.K."/>
            <person name="Frommer W.B."/>
            <person name="Fujita T."/>
            <person name="Gramzow L."/>
            <person name="Gutensohn M."/>
            <person name="Harholt J."/>
            <person name="Hattori M."/>
            <person name="Heyl A."/>
            <person name="Hirai T."/>
            <person name="Hiwatashi Y."/>
            <person name="Ishikawa M."/>
            <person name="Iwata M."/>
            <person name="Karol K.G."/>
            <person name="Koehler B."/>
            <person name="Kolukisaoglu U."/>
            <person name="Kubo M."/>
            <person name="Kurata T."/>
            <person name="Lalonde S."/>
            <person name="Li K."/>
            <person name="Li Y."/>
            <person name="Litt A."/>
            <person name="Lyons E."/>
            <person name="Manning G."/>
            <person name="Maruyama T."/>
            <person name="Michael T.P."/>
            <person name="Mikami K."/>
            <person name="Miyazaki S."/>
            <person name="Morinaga S."/>
            <person name="Murata T."/>
            <person name="Mueller-Roeber B."/>
            <person name="Nelson D.R."/>
            <person name="Obara M."/>
            <person name="Oguri Y."/>
            <person name="Olmstead R.G."/>
            <person name="Onodera N."/>
            <person name="Petersen B.L."/>
            <person name="Pils B."/>
            <person name="Prigge M."/>
            <person name="Rensing S.A."/>
            <person name="Riano-Pachon D.M."/>
            <person name="Roberts A.W."/>
            <person name="Sato Y."/>
            <person name="Scheller H.V."/>
            <person name="Schulz B."/>
            <person name="Schulz C."/>
            <person name="Shakirov E.V."/>
            <person name="Shibagaki N."/>
            <person name="Shinohara N."/>
            <person name="Shippen D.E."/>
            <person name="Soerensen I."/>
            <person name="Sotooka R."/>
            <person name="Sugimoto N."/>
            <person name="Sugita M."/>
            <person name="Sumikawa N."/>
            <person name="Tanurdzic M."/>
            <person name="Theissen G."/>
            <person name="Ulvskov P."/>
            <person name="Wakazuki S."/>
            <person name="Weng J.K."/>
            <person name="Willats W.W."/>
            <person name="Wipf D."/>
            <person name="Wolf P.G."/>
            <person name="Yang L."/>
            <person name="Zimmer A.D."/>
            <person name="Zhu Q."/>
            <person name="Mitros T."/>
            <person name="Hellsten U."/>
            <person name="Loque D."/>
            <person name="Otillar R."/>
            <person name="Salamov A."/>
            <person name="Schmutz J."/>
            <person name="Shapiro H."/>
            <person name="Lindquist E."/>
            <person name="Lucas S."/>
            <person name="Rokhsar D."/>
            <person name="Grigoriev I.V."/>
        </authorList>
    </citation>
    <scope>NUCLEOTIDE SEQUENCE [LARGE SCALE GENOMIC DNA]</scope>
</reference>
<evidence type="ECO:0000256" key="1">
    <source>
        <dbReference type="ARBA" id="ARBA00004123"/>
    </source>
</evidence>
<dbReference type="OrthoDB" id="1708403at2759"/>
<feature type="region of interest" description="Disordered" evidence="9">
    <location>
        <begin position="112"/>
        <end position="134"/>
    </location>
</feature>
<dbReference type="SUPFAM" id="SSF57667">
    <property type="entry name" value="beta-beta-alpha zinc fingers"/>
    <property type="match status" value="1"/>
</dbReference>
<name>D8RJS5_SELML</name>
<dbReference type="InterPro" id="IPR052426">
    <property type="entry name" value="Plant_dev_regulator"/>
</dbReference>
<dbReference type="InterPro" id="IPR036236">
    <property type="entry name" value="Znf_C2H2_sf"/>
</dbReference>
<evidence type="ECO:0000256" key="6">
    <source>
        <dbReference type="ARBA" id="ARBA00023163"/>
    </source>
</evidence>
<gene>
    <name evidence="11" type="primary">SUPb-2</name>
    <name evidence="11" type="ORF">SELMODRAFT_412016</name>
</gene>
<keyword evidence="4" id="KW-0862">Zinc</keyword>
<evidence type="ECO:0000313" key="12">
    <source>
        <dbReference type="Proteomes" id="UP000001514"/>
    </source>
</evidence>
<dbReference type="eggNOG" id="ENOG502QUGK">
    <property type="taxonomic scope" value="Eukaryota"/>
</dbReference>
<dbReference type="Gene3D" id="3.30.160.60">
    <property type="entry name" value="Classic Zinc Finger"/>
    <property type="match status" value="1"/>
</dbReference>
<dbReference type="GeneID" id="9642122"/>
<dbReference type="AlphaFoldDB" id="D8RJS5"/>
<dbReference type="Proteomes" id="UP000001514">
    <property type="component" value="Unassembled WGS sequence"/>
</dbReference>